<gene>
    <name evidence="1" type="ORF">6939_0002</name>
</gene>
<name>A0A9E7M771_9CAUD</name>
<reference evidence="1" key="1">
    <citation type="submission" date="2021-11" db="EMBL/GenBank/DDBJ databases">
        <title>The TAILOR 12: Case summaries of 12 patient that have undergone phage therapy for multidrug-resistant infections.</title>
        <authorList>
            <person name="Green S."/>
            <person name="Terwilliger A."/>
            <person name="Clark J."/>
            <person name="Salazar K."/>
            <person name="Maresso A."/>
        </authorList>
    </citation>
    <scope>NUCLEOTIDE SEQUENCE</scope>
</reference>
<evidence type="ECO:0000313" key="1">
    <source>
        <dbReference type="EMBL" id="URY99181.1"/>
    </source>
</evidence>
<dbReference type="Proteomes" id="UP001056005">
    <property type="component" value="Segment"/>
</dbReference>
<sequence>MRPITGDNAKSINTVAMSLTNIGIVKQSELEDINHMININQYSQKQNGSVVCVWLTAGDFALAMAQGTDPSASWKVMGDTNSTPVTEIQPA</sequence>
<organism evidence="1 2">
    <name type="scientific">Klebsiella phage 6939</name>
    <dbReference type="NCBI Taxonomy" id="2912295"/>
    <lineage>
        <taxon>Viruses</taxon>
        <taxon>Duplodnaviria</taxon>
        <taxon>Heunggongvirae</taxon>
        <taxon>Uroviricota</taxon>
        <taxon>Caudoviricetes</taxon>
        <taxon>Autographivirales</taxon>
        <taxon>Autographivirales incertae sedis</taxon>
        <taxon>Reminisvirus</taxon>
        <taxon>Reminisvirus 6939</taxon>
    </lineage>
</organism>
<accession>A0A9E7M771</accession>
<dbReference type="EMBL" id="OL362271">
    <property type="protein sequence ID" value="URY99181.1"/>
    <property type="molecule type" value="Genomic_DNA"/>
</dbReference>
<protein>
    <submittedName>
        <fullName evidence="1">Uncharacterized protein</fullName>
    </submittedName>
</protein>
<evidence type="ECO:0000313" key="2">
    <source>
        <dbReference type="Proteomes" id="UP001056005"/>
    </source>
</evidence>
<proteinExistence type="predicted"/>
<keyword evidence="2" id="KW-1185">Reference proteome</keyword>